<dbReference type="GO" id="GO:0047617">
    <property type="term" value="F:fatty acyl-CoA hydrolase activity"/>
    <property type="evidence" value="ECO:0007669"/>
    <property type="project" value="TreeGrafter"/>
</dbReference>
<keyword evidence="3" id="KW-1185">Reference proteome</keyword>
<feature type="domain" description="BAAT/Acyl-CoA thioester hydrolase C-terminal" evidence="1">
    <location>
        <begin position="84"/>
        <end position="228"/>
    </location>
</feature>
<dbReference type="STRING" id="582672.SAMN05216360_107170"/>
<evidence type="ECO:0000313" key="3">
    <source>
        <dbReference type="Proteomes" id="UP000198704"/>
    </source>
</evidence>
<sequence>MLRIVNRPLAGWGMTYGPPGDGPFPTVMVLHGSEGAWSGYSYLTAAILAAHGFLTFPIGYSQGGNVWNAGNIVDVPLDRTVEALGVLRALPITGRVGLYGVSRGAEHALLVTSLMARDAMSGLPDAVAVHAAPDVICGAFVGAEWRDAGDPGWQAWDPARRAWTWRGTSDGLPPTTAIEIERYRGPLYLSHGLQDAIWSAAMTMRLRDRLHRHGLDPEVHLLADQGHVPEGEGENAHHRRLIAFLHRTLGV</sequence>
<name>A0A1H0AE05_9HYPH</name>
<dbReference type="Pfam" id="PF08840">
    <property type="entry name" value="BAAT_C"/>
    <property type="match status" value="1"/>
</dbReference>
<dbReference type="SUPFAM" id="SSF53474">
    <property type="entry name" value="alpha/beta-Hydrolases"/>
    <property type="match status" value="1"/>
</dbReference>
<dbReference type="PANTHER" id="PTHR10824:SF4">
    <property type="entry name" value="ACYL-COENZYME A THIOESTERASE 1-LIKE"/>
    <property type="match status" value="1"/>
</dbReference>
<gene>
    <name evidence="2" type="ORF">SAMN05216360_107170</name>
</gene>
<dbReference type="GO" id="GO:0006631">
    <property type="term" value="P:fatty acid metabolic process"/>
    <property type="evidence" value="ECO:0007669"/>
    <property type="project" value="TreeGrafter"/>
</dbReference>
<dbReference type="InterPro" id="IPR029058">
    <property type="entry name" value="AB_hydrolase_fold"/>
</dbReference>
<keyword evidence="2" id="KW-0378">Hydrolase</keyword>
<dbReference type="EMBL" id="FNHS01000007">
    <property type="protein sequence ID" value="SDN31779.1"/>
    <property type="molecule type" value="Genomic_DNA"/>
</dbReference>
<dbReference type="GO" id="GO:0006637">
    <property type="term" value="P:acyl-CoA metabolic process"/>
    <property type="evidence" value="ECO:0007669"/>
    <property type="project" value="TreeGrafter"/>
</dbReference>
<accession>A0A1H0AE05</accession>
<dbReference type="OrthoDB" id="3647650at2"/>
<evidence type="ECO:0000313" key="2">
    <source>
        <dbReference type="EMBL" id="SDN31779.1"/>
    </source>
</evidence>
<dbReference type="RefSeq" id="WP_091716358.1">
    <property type="nucleotide sequence ID" value="NZ_FNHS01000007.1"/>
</dbReference>
<dbReference type="Proteomes" id="UP000198704">
    <property type="component" value="Unassembled WGS sequence"/>
</dbReference>
<dbReference type="AlphaFoldDB" id="A0A1H0AE05"/>
<evidence type="ECO:0000259" key="1">
    <source>
        <dbReference type="Pfam" id="PF08840"/>
    </source>
</evidence>
<protein>
    <submittedName>
        <fullName evidence="2">BAAT / Acyl-CoA thioester hydrolase C terminal</fullName>
    </submittedName>
</protein>
<organism evidence="2 3">
    <name type="scientific">Methylobacterium phyllostachyos</name>
    <dbReference type="NCBI Taxonomy" id="582672"/>
    <lineage>
        <taxon>Bacteria</taxon>
        <taxon>Pseudomonadati</taxon>
        <taxon>Pseudomonadota</taxon>
        <taxon>Alphaproteobacteria</taxon>
        <taxon>Hyphomicrobiales</taxon>
        <taxon>Methylobacteriaceae</taxon>
        <taxon>Methylobacterium</taxon>
    </lineage>
</organism>
<proteinExistence type="predicted"/>
<dbReference type="InterPro" id="IPR014940">
    <property type="entry name" value="BAAT_C"/>
</dbReference>
<reference evidence="3" key="1">
    <citation type="submission" date="2016-10" db="EMBL/GenBank/DDBJ databases">
        <authorList>
            <person name="Varghese N."/>
            <person name="Submissions S."/>
        </authorList>
    </citation>
    <scope>NUCLEOTIDE SEQUENCE [LARGE SCALE GENOMIC DNA]</scope>
    <source>
        <strain evidence="3">BL47</strain>
    </source>
</reference>
<dbReference type="Gene3D" id="3.40.50.1820">
    <property type="entry name" value="alpha/beta hydrolase"/>
    <property type="match status" value="1"/>
</dbReference>
<dbReference type="PANTHER" id="PTHR10824">
    <property type="entry name" value="ACYL-COENZYME A THIOESTERASE-RELATED"/>
    <property type="match status" value="1"/>
</dbReference>